<feature type="transmembrane region" description="Helical" evidence="5">
    <location>
        <begin position="81"/>
        <end position="100"/>
    </location>
</feature>
<evidence type="ECO:0000256" key="5">
    <source>
        <dbReference type="SAM" id="Phobius"/>
    </source>
</evidence>
<keyword evidence="3 5" id="KW-1133">Transmembrane helix</keyword>
<keyword evidence="8" id="KW-1185">Reference proteome</keyword>
<evidence type="ECO:0000256" key="4">
    <source>
        <dbReference type="ARBA" id="ARBA00023136"/>
    </source>
</evidence>
<dbReference type="Pfam" id="PF00892">
    <property type="entry name" value="EamA"/>
    <property type="match status" value="2"/>
</dbReference>
<feature type="transmembrane region" description="Helical" evidence="5">
    <location>
        <begin position="187"/>
        <end position="209"/>
    </location>
</feature>
<dbReference type="SUPFAM" id="SSF103481">
    <property type="entry name" value="Multidrug resistance efflux transporter EmrE"/>
    <property type="match status" value="2"/>
</dbReference>
<feature type="transmembrane region" description="Helical" evidence="5">
    <location>
        <begin position="106"/>
        <end position="127"/>
    </location>
</feature>
<feature type="domain" description="EamA" evidence="6">
    <location>
        <begin position="164"/>
        <end position="292"/>
    </location>
</feature>
<evidence type="ECO:0000256" key="2">
    <source>
        <dbReference type="ARBA" id="ARBA00022692"/>
    </source>
</evidence>
<dbReference type="RefSeq" id="WP_386823268.1">
    <property type="nucleotide sequence ID" value="NZ_JBHTIF010000001.1"/>
</dbReference>
<protein>
    <submittedName>
        <fullName evidence="7">DMT family transporter</fullName>
    </submittedName>
</protein>
<feature type="transmembrane region" description="Helical" evidence="5">
    <location>
        <begin position="47"/>
        <end position="69"/>
    </location>
</feature>
<dbReference type="PANTHER" id="PTHR32322:SF9">
    <property type="entry name" value="AMINO-ACID METABOLITE EFFLUX PUMP-RELATED"/>
    <property type="match status" value="1"/>
</dbReference>
<evidence type="ECO:0000313" key="8">
    <source>
        <dbReference type="Proteomes" id="UP001597110"/>
    </source>
</evidence>
<keyword evidence="4 5" id="KW-0472">Membrane</keyword>
<evidence type="ECO:0000256" key="1">
    <source>
        <dbReference type="ARBA" id="ARBA00004141"/>
    </source>
</evidence>
<evidence type="ECO:0000259" key="6">
    <source>
        <dbReference type="Pfam" id="PF00892"/>
    </source>
</evidence>
<dbReference type="InterPro" id="IPR050638">
    <property type="entry name" value="AA-Vitamin_Transporters"/>
</dbReference>
<dbReference type="PANTHER" id="PTHR32322">
    <property type="entry name" value="INNER MEMBRANE TRANSPORTER"/>
    <property type="match status" value="1"/>
</dbReference>
<dbReference type="InterPro" id="IPR037185">
    <property type="entry name" value="EmrE-like"/>
</dbReference>
<name>A0ABW2YB70_9GAMM</name>
<comment type="caution">
    <text evidence="7">The sequence shown here is derived from an EMBL/GenBank/DDBJ whole genome shotgun (WGS) entry which is preliminary data.</text>
</comment>
<accession>A0ABW2YB70</accession>
<dbReference type="Proteomes" id="UP001597110">
    <property type="component" value="Unassembled WGS sequence"/>
</dbReference>
<dbReference type="Gene3D" id="1.10.3730.20">
    <property type="match status" value="1"/>
</dbReference>
<reference evidence="8" key="1">
    <citation type="journal article" date="2019" name="Int. J. Syst. Evol. Microbiol.">
        <title>The Global Catalogue of Microorganisms (GCM) 10K type strain sequencing project: providing services to taxonomists for standard genome sequencing and annotation.</title>
        <authorList>
            <consortium name="The Broad Institute Genomics Platform"/>
            <consortium name="The Broad Institute Genome Sequencing Center for Infectious Disease"/>
            <person name="Wu L."/>
            <person name="Ma J."/>
        </authorList>
    </citation>
    <scope>NUCLEOTIDE SEQUENCE [LARGE SCALE GENOMIC DNA]</scope>
    <source>
        <strain evidence="8">CCUG 55585</strain>
    </source>
</reference>
<feature type="transmembrane region" description="Helical" evidence="5">
    <location>
        <begin position="275"/>
        <end position="293"/>
    </location>
</feature>
<feature type="transmembrane region" description="Helical" evidence="5">
    <location>
        <begin position="252"/>
        <end position="269"/>
    </location>
</feature>
<dbReference type="EMBL" id="JBHTIF010000001">
    <property type="protein sequence ID" value="MFD0725681.1"/>
    <property type="molecule type" value="Genomic_DNA"/>
</dbReference>
<keyword evidence="2 5" id="KW-0812">Transmembrane</keyword>
<feature type="transmembrane region" description="Helical" evidence="5">
    <location>
        <begin position="22"/>
        <end position="41"/>
    </location>
</feature>
<gene>
    <name evidence="7" type="ORF">ACFQ0E_08715</name>
</gene>
<organism evidence="7 8">
    <name type="scientific">Lysobacter brunescens</name>
    <dbReference type="NCBI Taxonomy" id="262323"/>
    <lineage>
        <taxon>Bacteria</taxon>
        <taxon>Pseudomonadati</taxon>
        <taxon>Pseudomonadota</taxon>
        <taxon>Gammaproteobacteria</taxon>
        <taxon>Lysobacterales</taxon>
        <taxon>Lysobacteraceae</taxon>
        <taxon>Lysobacter</taxon>
    </lineage>
</organism>
<proteinExistence type="predicted"/>
<dbReference type="InterPro" id="IPR000620">
    <property type="entry name" value="EamA_dom"/>
</dbReference>
<feature type="transmembrane region" description="Helical" evidence="5">
    <location>
        <begin position="221"/>
        <end position="240"/>
    </location>
</feature>
<feature type="domain" description="EamA" evidence="6">
    <location>
        <begin position="27"/>
        <end position="149"/>
    </location>
</feature>
<sequence>MTAVTTDCALDVRTAPAWLTPLELTALGAIWGASFLFMRVAAPDFGATPLVAMRLWLGALVLLPLLWQARHAFPPAVWPRLALIGAINSAIPFTLFAWAAQRAPAGVGAITNSMAVLFVALIAFLFYGEKIGARRAIALLAGFAGVVVLASGKIAGADIGPAVAAGTMAAFLYGIGANLVKRHLAGLPTTAVAGATLLCAALLVTPFAIADWPSTPVPLRSWLSVTALGVLCTGIAFVMYYRLIARIGAPRAATSTYLVPLFGVAWAWWLLGEPLTWTMAVAGVLILGGVVMSQKR</sequence>
<evidence type="ECO:0000256" key="3">
    <source>
        <dbReference type="ARBA" id="ARBA00022989"/>
    </source>
</evidence>
<evidence type="ECO:0000313" key="7">
    <source>
        <dbReference type="EMBL" id="MFD0725681.1"/>
    </source>
</evidence>
<comment type="subcellular location">
    <subcellularLocation>
        <location evidence="1">Membrane</location>
        <topology evidence="1">Multi-pass membrane protein</topology>
    </subcellularLocation>
</comment>
<feature type="transmembrane region" description="Helical" evidence="5">
    <location>
        <begin position="162"/>
        <end position="180"/>
    </location>
</feature>